<dbReference type="EMBL" id="SOZI01000010">
    <property type="protein sequence ID" value="TNY23529.1"/>
    <property type="molecule type" value="Genomic_DNA"/>
</dbReference>
<protein>
    <recommendedName>
        <fullName evidence="3">Autophagy-related protein 13</fullName>
    </recommendedName>
</protein>
<feature type="region of interest" description="Disordered" evidence="4">
    <location>
        <begin position="581"/>
        <end position="616"/>
    </location>
</feature>
<feature type="compositionally biased region" description="Polar residues" evidence="4">
    <location>
        <begin position="971"/>
        <end position="984"/>
    </location>
</feature>
<feature type="compositionally biased region" description="Low complexity" evidence="4">
    <location>
        <begin position="472"/>
        <end position="483"/>
    </location>
</feature>
<dbReference type="Proteomes" id="UP000311382">
    <property type="component" value="Unassembled WGS sequence"/>
</dbReference>
<dbReference type="GO" id="GO:1990316">
    <property type="term" value="C:Atg1/ULK1 kinase complex"/>
    <property type="evidence" value="ECO:0007669"/>
    <property type="project" value="InterPro"/>
</dbReference>
<feature type="region of interest" description="Disordered" evidence="4">
    <location>
        <begin position="406"/>
        <end position="437"/>
    </location>
</feature>
<feature type="region of interest" description="Disordered" evidence="4">
    <location>
        <begin position="635"/>
        <end position="661"/>
    </location>
</feature>
<dbReference type="Pfam" id="PF10033">
    <property type="entry name" value="ATG13"/>
    <property type="match status" value="1"/>
</dbReference>
<dbReference type="InterPro" id="IPR018731">
    <property type="entry name" value="Atg13_N"/>
</dbReference>
<dbReference type="AlphaFoldDB" id="A0A5C5G4V9"/>
<reference evidence="6 7" key="1">
    <citation type="submission" date="2019-03" db="EMBL/GenBank/DDBJ databases">
        <title>Rhodosporidium diobovatum UCD-FST 08-225 genome sequencing, assembly, and annotation.</title>
        <authorList>
            <person name="Fakankun I.U."/>
            <person name="Fristensky B."/>
            <person name="Levin D.B."/>
        </authorList>
    </citation>
    <scope>NUCLEOTIDE SEQUENCE [LARGE SCALE GENOMIC DNA]</scope>
    <source>
        <strain evidence="6 7">UCD-FST 08-225</strain>
    </source>
</reference>
<dbReference type="STRING" id="5288.A0A5C5G4V9"/>
<feature type="compositionally biased region" description="Low complexity" evidence="4">
    <location>
        <begin position="425"/>
        <end position="437"/>
    </location>
</feature>
<feature type="region of interest" description="Disordered" evidence="4">
    <location>
        <begin position="834"/>
        <end position="855"/>
    </location>
</feature>
<dbReference type="GO" id="GO:0034497">
    <property type="term" value="P:protein localization to phagophore assembly site"/>
    <property type="evidence" value="ECO:0007669"/>
    <property type="project" value="TreeGrafter"/>
</dbReference>
<gene>
    <name evidence="6" type="ORF">DMC30DRAFT_444255</name>
</gene>
<dbReference type="Gene3D" id="3.30.900.10">
    <property type="entry name" value="HORMA domain"/>
    <property type="match status" value="1"/>
</dbReference>
<feature type="compositionally biased region" description="Low complexity" evidence="4">
    <location>
        <begin position="1009"/>
        <end position="1028"/>
    </location>
</feature>
<organism evidence="6 7">
    <name type="scientific">Rhodotorula diobovata</name>
    <dbReference type="NCBI Taxonomy" id="5288"/>
    <lineage>
        <taxon>Eukaryota</taxon>
        <taxon>Fungi</taxon>
        <taxon>Dikarya</taxon>
        <taxon>Basidiomycota</taxon>
        <taxon>Pucciniomycotina</taxon>
        <taxon>Microbotryomycetes</taxon>
        <taxon>Sporidiobolales</taxon>
        <taxon>Sporidiobolaceae</taxon>
        <taxon>Rhodotorula</taxon>
    </lineage>
</organism>
<feature type="compositionally biased region" description="Gly residues" evidence="4">
    <location>
        <begin position="594"/>
        <end position="603"/>
    </location>
</feature>
<feature type="compositionally biased region" description="Low complexity" evidence="4">
    <location>
        <begin position="604"/>
        <end position="616"/>
    </location>
</feature>
<keyword evidence="2 3" id="KW-0072">Autophagy</keyword>
<feature type="region of interest" description="Disordered" evidence="4">
    <location>
        <begin position="44"/>
        <end position="95"/>
    </location>
</feature>
<dbReference type="PANTHER" id="PTHR13430">
    <property type="match status" value="1"/>
</dbReference>
<comment type="similarity">
    <text evidence="1 3">Belongs to the ATG13 family. Fungi subfamily.</text>
</comment>
<dbReference type="OrthoDB" id="70161at2759"/>
<feature type="compositionally biased region" description="Low complexity" evidence="4">
    <location>
        <begin position="895"/>
        <end position="926"/>
    </location>
</feature>
<feature type="compositionally biased region" description="Low complexity" evidence="4">
    <location>
        <begin position="511"/>
        <end position="534"/>
    </location>
</feature>
<feature type="compositionally biased region" description="Acidic residues" evidence="4">
    <location>
        <begin position="1160"/>
        <end position="1170"/>
    </location>
</feature>
<evidence type="ECO:0000259" key="5">
    <source>
        <dbReference type="Pfam" id="PF10033"/>
    </source>
</evidence>
<name>A0A5C5G4V9_9BASI</name>
<evidence type="ECO:0000313" key="7">
    <source>
        <dbReference type="Proteomes" id="UP000311382"/>
    </source>
</evidence>
<comment type="caution">
    <text evidence="6">The sequence shown here is derived from an EMBL/GenBank/DDBJ whole genome shotgun (WGS) entry which is preliminary data.</text>
</comment>
<feature type="region of interest" description="Disordered" evidence="4">
    <location>
        <begin position="456"/>
        <end position="534"/>
    </location>
</feature>
<feature type="compositionally biased region" description="Basic residues" evidence="4">
    <location>
        <begin position="1199"/>
        <end position="1208"/>
    </location>
</feature>
<dbReference type="GO" id="GO:0000407">
    <property type="term" value="C:phagophore assembly site"/>
    <property type="evidence" value="ECO:0007669"/>
    <property type="project" value="TreeGrafter"/>
</dbReference>
<feature type="compositionally biased region" description="Low complexity" evidence="4">
    <location>
        <begin position="635"/>
        <end position="649"/>
    </location>
</feature>
<dbReference type="GO" id="GO:0000423">
    <property type="term" value="P:mitophagy"/>
    <property type="evidence" value="ECO:0007669"/>
    <property type="project" value="TreeGrafter"/>
</dbReference>
<evidence type="ECO:0000256" key="2">
    <source>
        <dbReference type="ARBA" id="ARBA00023006"/>
    </source>
</evidence>
<feature type="region of interest" description="Disordered" evidence="4">
    <location>
        <begin position="873"/>
        <end position="1034"/>
    </location>
</feature>
<feature type="compositionally biased region" description="Gly residues" evidence="4">
    <location>
        <begin position="226"/>
        <end position="237"/>
    </location>
</feature>
<dbReference type="InterPro" id="IPR040182">
    <property type="entry name" value="ATG13"/>
</dbReference>
<feature type="compositionally biased region" description="Basic and acidic residues" evidence="4">
    <location>
        <begin position="1149"/>
        <end position="1159"/>
    </location>
</feature>
<evidence type="ECO:0000256" key="4">
    <source>
        <dbReference type="SAM" id="MobiDB-lite"/>
    </source>
</evidence>
<keyword evidence="7" id="KW-1185">Reference proteome</keyword>
<evidence type="ECO:0000256" key="1">
    <source>
        <dbReference type="ARBA" id="ARBA00005246"/>
    </source>
</evidence>
<feature type="compositionally biased region" description="Low complexity" evidence="4">
    <location>
        <begin position="64"/>
        <end position="80"/>
    </location>
</feature>
<feature type="compositionally biased region" description="Gly residues" evidence="4">
    <location>
        <begin position="874"/>
        <end position="885"/>
    </location>
</feature>
<proteinExistence type="inferred from homology"/>
<feature type="region of interest" description="Disordered" evidence="4">
    <location>
        <begin position="1199"/>
        <end position="1240"/>
    </location>
</feature>
<dbReference type="PANTHER" id="PTHR13430:SF4">
    <property type="entry name" value="AUTOPHAGY-RELATED PROTEIN 13"/>
    <property type="match status" value="1"/>
</dbReference>
<feature type="region of interest" description="Disordered" evidence="4">
    <location>
        <begin position="187"/>
        <end position="238"/>
    </location>
</feature>
<evidence type="ECO:0000256" key="3">
    <source>
        <dbReference type="RuleBase" id="RU361214"/>
    </source>
</evidence>
<dbReference type="GO" id="GO:0034727">
    <property type="term" value="P:piecemeal microautophagy of the nucleus"/>
    <property type="evidence" value="ECO:0007669"/>
    <property type="project" value="TreeGrafter"/>
</dbReference>
<sequence>MDSEGGGTLPPPRSTKDPTPDPAAKLDQLVQHFYAKTCAVVSQARATHPTGGSDDHPLSPAAPPGSTTSLSAGASPALGAQSRRASTTGKEKTRRTNKWFNLELPDSNLFRAELKTWRNLSRLVASPSTSSSFSRVSTSTSSSSSGGVSSSSVVPPMVLDVILDTSDLSPNQVLVLADQRGKRLRVPAPRATHSHPHAHPGGGRASPLPRSGGRSPLPGQAPRASPGGGAGGAGGGAAAAPNVVLERWTLSVVPPSSAPSGSSGTTSTAELPTVYKHAILHFRALFTLARTLPAYALHRKLARRHAAGGLRVGLRLGQGSGQGPKEGEREAEALLEVGVEDKLEGGGDETERITFPGVETPLGTLSLSLTYRLNTDFSVEEIETLLSSRFVDEDFFRPTVARYRDVPAQPGSLPLASTSPTVRGPAAAPPAAARGMTGLGPLPSYGSLSSRHAYAPATASSGPAAGGGGGAPAAAPSPLSGSPRTANALPAPVPVGVGASGGPSPAPSPRPVTSAPGNNNNDASPASSSPRFAPYAPASAAAAPSTSASATGGTVEPAFISLSRARGASYSAASGAATGGVQRASPLSASPAGQAGGGGGGGFFRRTSMGSSSSGSPIFRPGSYLGGAGGTSALASSSSPASVSGAPVGRQQPLPAAVPVPLGSSPLASTGGGGIGAARPHAVSYGSQGSYTRSGILRASSVGSGASFDEAAGAGAGAGAGGLARRPSSGAAARGLSFGVAGSAARSPGGGVGGVGAGTSGGKGVSRLGTMMAQYDAAALPGGAEPMSGGGVSSASAGERRRFIHEGRAPDDADDIEAFLGMLDSRPDLRASDAVGGSALGRSGAGAGGGGPVTKRDVDEQLRLLRSSVFGFAGPSGSGTSGGGRESPSPPVLFGGSAALSGASGLSPSPRGASGLSSLRRQTSRLSIEEDPAAEAAALAARSPSRERPGVTAVERTPRVATRALHGQGLASPTLSATSGTSTAVPPLPQTMQQQQPSGAGAGMVEPRLLPLPLSSTTSPLASPGGAHPAHHAHAHAHYHHPLLHAATPYTSYPFAALASQPYPPRPYPPAGDTSSADDAAPAETASEPVTIAPMRPASVGERSRRGGGVTQPPTPALDSEHTSAAASIASFDVDADAEGGAGSSSSYRCEEEPVGRLELDDDELEGGEDEPLRGRWGARLGVGEADEEEMARLPHHAHAHVRARTHTARAPTASTGRHSRDATPAAARLGGGSGAGVATAPGSSGAVGYFARGSGGGGASPPEISWMG</sequence>
<feature type="region of interest" description="Disordered" evidence="4">
    <location>
        <begin position="1"/>
        <end position="25"/>
    </location>
</feature>
<feature type="compositionally biased region" description="Gly residues" evidence="4">
    <location>
        <begin position="843"/>
        <end position="852"/>
    </location>
</feature>
<feature type="region of interest" description="Disordered" evidence="4">
    <location>
        <begin position="1064"/>
        <end position="1176"/>
    </location>
</feature>
<dbReference type="InterPro" id="IPR036570">
    <property type="entry name" value="HORMA_dom_sf"/>
</dbReference>
<feature type="region of interest" description="Disordered" evidence="4">
    <location>
        <begin position="128"/>
        <end position="152"/>
    </location>
</feature>
<accession>A0A5C5G4V9</accession>
<dbReference type="GO" id="GO:0005829">
    <property type="term" value="C:cytosol"/>
    <property type="evidence" value="ECO:0007669"/>
    <property type="project" value="TreeGrafter"/>
</dbReference>
<feature type="domain" description="Autophagy-related protein 13 N-terminal" evidence="5">
    <location>
        <begin position="30"/>
        <end position="377"/>
    </location>
</feature>
<feature type="compositionally biased region" description="Low complexity" evidence="4">
    <location>
        <begin position="934"/>
        <end position="943"/>
    </location>
</feature>
<evidence type="ECO:0000313" key="6">
    <source>
        <dbReference type="EMBL" id="TNY23529.1"/>
    </source>
</evidence>